<name>A0A1Z3LVL7_BREDI</name>
<evidence type="ECO:0000313" key="6">
    <source>
        <dbReference type="EMBL" id="ASD26230.1"/>
    </source>
</evidence>
<reference evidence="6 7" key="1">
    <citation type="submission" date="2017-06" db="EMBL/GenBank/DDBJ databases">
        <title>Biodegradation of gentamicin by bacterial consortia AMQD4 in synthetic medium and raw gentamicin sewage.</title>
        <authorList>
            <person name="Chang H."/>
            <person name="Feng Y."/>
            <person name="Li Z."/>
            <person name="Xue J."/>
            <person name="Cheng D."/>
        </authorList>
    </citation>
    <scope>NUCLEOTIDE SEQUENCE [LARGE SCALE GENOMIC DNA]</scope>
    <source>
        <strain evidence="6 7">BZC3</strain>
    </source>
</reference>
<accession>A0A1Z3LVL7</accession>
<dbReference type="InterPro" id="IPR050204">
    <property type="entry name" value="AraC_XylS_family_regulators"/>
</dbReference>
<dbReference type="PANTHER" id="PTHR46796">
    <property type="entry name" value="HTH-TYPE TRANSCRIPTIONAL ACTIVATOR RHAS-RELATED"/>
    <property type="match status" value="1"/>
</dbReference>
<dbReference type="Gene3D" id="1.10.10.60">
    <property type="entry name" value="Homeodomain-like"/>
    <property type="match status" value="2"/>
</dbReference>
<dbReference type="SUPFAM" id="SSF46689">
    <property type="entry name" value="Homeodomain-like"/>
    <property type="match status" value="2"/>
</dbReference>
<dbReference type="PRINTS" id="PR00032">
    <property type="entry name" value="HTHARAC"/>
</dbReference>
<keyword evidence="2" id="KW-0238">DNA-binding</keyword>
<dbReference type="InterPro" id="IPR009057">
    <property type="entry name" value="Homeodomain-like_sf"/>
</dbReference>
<evidence type="ECO:0000256" key="2">
    <source>
        <dbReference type="ARBA" id="ARBA00023125"/>
    </source>
</evidence>
<dbReference type="AlphaFoldDB" id="A0A1Z3LVL7"/>
<dbReference type="GO" id="GO:0003700">
    <property type="term" value="F:DNA-binding transcription factor activity"/>
    <property type="evidence" value="ECO:0007669"/>
    <property type="project" value="InterPro"/>
</dbReference>
<dbReference type="InterPro" id="IPR020449">
    <property type="entry name" value="Tscrpt_reg_AraC-type_HTH"/>
</dbReference>
<dbReference type="EMBL" id="CP021995">
    <property type="protein sequence ID" value="ASD26230.1"/>
    <property type="molecule type" value="Genomic_DNA"/>
</dbReference>
<evidence type="ECO:0000313" key="7">
    <source>
        <dbReference type="Proteomes" id="UP000197024"/>
    </source>
</evidence>
<reference evidence="6 7" key="2">
    <citation type="submission" date="2017-06" db="EMBL/GenBank/DDBJ databases">
        <authorList>
            <person name="Kim H.J."/>
            <person name="Triplett B.A."/>
        </authorList>
    </citation>
    <scope>NUCLEOTIDE SEQUENCE [LARGE SCALE GENOMIC DNA]</scope>
    <source>
        <strain evidence="6 7">BZC3</strain>
    </source>
</reference>
<dbReference type="Proteomes" id="UP000197024">
    <property type="component" value="Chromosome"/>
</dbReference>
<dbReference type="PANTHER" id="PTHR46796:SF2">
    <property type="entry name" value="TRANSCRIPTIONAL REGULATORY PROTEIN"/>
    <property type="match status" value="1"/>
</dbReference>
<dbReference type="InterPro" id="IPR037923">
    <property type="entry name" value="HTH-like"/>
</dbReference>
<evidence type="ECO:0000256" key="4">
    <source>
        <dbReference type="ARBA" id="ARBA00023163"/>
    </source>
</evidence>
<dbReference type="PROSITE" id="PS01124">
    <property type="entry name" value="HTH_ARAC_FAMILY_2"/>
    <property type="match status" value="1"/>
</dbReference>
<dbReference type="Pfam" id="PF02311">
    <property type="entry name" value="AraC_binding"/>
    <property type="match status" value="1"/>
</dbReference>
<keyword evidence="4" id="KW-0804">Transcription</keyword>
<dbReference type="SMART" id="SM00342">
    <property type="entry name" value="HTH_ARAC"/>
    <property type="match status" value="1"/>
</dbReference>
<proteinExistence type="predicted"/>
<dbReference type="SUPFAM" id="SSF51215">
    <property type="entry name" value="Regulatory protein AraC"/>
    <property type="match status" value="1"/>
</dbReference>
<dbReference type="GO" id="GO:0043565">
    <property type="term" value="F:sequence-specific DNA binding"/>
    <property type="evidence" value="ECO:0007669"/>
    <property type="project" value="InterPro"/>
</dbReference>
<dbReference type="PROSITE" id="PS00041">
    <property type="entry name" value="HTH_ARAC_FAMILY_1"/>
    <property type="match status" value="1"/>
</dbReference>
<dbReference type="InterPro" id="IPR003313">
    <property type="entry name" value="AraC-bd"/>
</dbReference>
<dbReference type="InterPro" id="IPR018060">
    <property type="entry name" value="HTH_AraC"/>
</dbReference>
<organism evidence="6 7">
    <name type="scientific">Brevundimonas diminuta</name>
    <name type="common">Pseudomonas diminuta</name>
    <dbReference type="NCBI Taxonomy" id="293"/>
    <lineage>
        <taxon>Bacteria</taxon>
        <taxon>Pseudomonadati</taxon>
        <taxon>Pseudomonadota</taxon>
        <taxon>Alphaproteobacteria</taxon>
        <taxon>Caulobacterales</taxon>
        <taxon>Caulobacteraceae</taxon>
        <taxon>Brevundimonas</taxon>
    </lineage>
</organism>
<evidence type="ECO:0000256" key="1">
    <source>
        <dbReference type="ARBA" id="ARBA00023015"/>
    </source>
</evidence>
<evidence type="ECO:0000259" key="5">
    <source>
        <dbReference type="PROSITE" id="PS01124"/>
    </source>
</evidence>
<dbReference type="Pfam" id="PF12833">
    <property type="entry name" value="HTH_18"/>
    <property type="match status" value="1"/>
</dbReference>
<sequence length="322" mass="35523">MDGSVACLRVNLRRYVVLSFPAPARVRISVADPRLNNAMPRAPGSEARPQDQSRYWRSDALGGLEVVKAKLVHNRFAPHQHESLMIGVIRTGRKAFRRDGKDFLASPGSISLVNPGDWHTGNRDAGDALRYDALYVTPCDPAFDRMKAGFRSGVLEDKYLFSRLSHVVALEGAPRLEQESALLRALTPLLATYGEVQVTREHATCPRIVRQAREILHASFDRDVAVSDLATSCGTSPSHLMRTFQREVGTSIHAYQTQLRISEGRRRLRAQAALATVALDLGFSDQAHFTRRFRALMGISPGAYRAAWRVSDGGPPIASAPT</sequence>
<keyword evidence="3" id="KW-0010">Activator</keyword>
<protein>
    <submittedName>
        <fullName evidence="6">AraC family transcriptional regulator</fullName>
    </submittedName>
</protein>
<feature type="domain" description="HTH araC/xylS-type" evidence="5">
    <location>
        <begin position="210"/>
        <end position="307"/>
    </location>
</feature>
<gene>
    <name evidence="6" type="ORF">CD943_04595</name>
</gene>
<keyword evidence="1" id="KW-0805">Transcription regulation</keyword>
<evidence type="ECO:0000256" key="3">
    <source>
        <dbReference type="ARBA" id="ARBA00023159"/>
    </source>
</evidence>
<dbReference type="InterPro" id="IPR018062">
    <property type="entry name" value="HTH_AraC-typ_CS"/>
</dbReference>